<evidence type="ECO:0000313" key="2">
    <source>
        <dbReference type="EMBL" id="MFC3550319.1"/>
    </source>
</evidence>
<gene>
    <name evidence="2" type="ORF">ACFOLC_04755</name>
</gene>
<feature type="region of interest" description="Disordered" evidence="1">
    <location>
        <begin position="82"/>
        <end position="109"/>
    </location>
</feature>
<accession>A0ABV7RKZ4</accession>
<protein>
    <submittedName>
        <fullName evidence="2">DUF3426 domain-containing protein</fullName>
    </submittedName>
</protein>
<comment type="caution">
    <text evidence="2">The sequence shown here is derived from an EMBL/GenBank/DDBJ whole genome shotgun (WGS) entry which is preliminary data.</text>
</comment>
<dbReference type="InterPro" id="IPR021834">
    <property type="entry name" value="DUF3426"/>
</dbReference>
<name>A0ABV7RKZ4_9GAMM</name>
<evidence type="ECO:0000313" key="3">
    <source>
        <dbReference type="Proteomes" id="UP001595740"/>
    </source>
</evidence>
<dbReference type="RefSeq" id="WP_386758090.1">
    <property type="nucleotide sequence ID" value="NZ_JBHRXK010000002.1"/>
</dbReference>
<evidence type="ECO:0000256" key="1">
    <source>
        <dbReference type="SAM" id="MobiDB-lite"/>
    </source>
</evidence>
<dbReference type="Proteomes" id="UP001595740">
    <property type="component" value="Unassembled WGS sequence"/>
</dbReference>
<reference evidence="3" key="1">
    <citation type="journal article" date="2019" name="Int. J. Syst. Evol. Microbiol.">
        <title>The Global Catalogue of Microorganisms (GCM) 10K type strain sequencing project: providing services to taxonomists for standard genome sequencing and annotation.</title>
        <authorList>
            <consortium name="The Broad Institute Genomics Platform"/>
            <consortium name="The Broad Institute Genome Sequencing Center for Infectious Disease"/>
            <person name="Wu L."/>
            <person name="Ma J."/>
        </authorList>
    </citation>
    <scope>NUCLEOTIDE SEQUENCE [LARGE SCALE GENOMIC DNA]</scope>
    <source>
        <strain evidence="3">KCTC 42875</strain>
    </source>
</reference>
<proteinExistence type="predicted"/>
<keyword evidence="3" id="KW-1185">Reference proteome</keyword>
<dbReference type="EMBL" id="JBHRXK010000002">
    <property type="protein sequence ID" value="MFC3550319.1"/>
    <property type="molecule type" value="Genomic_DNA"/>
</dbReference>
<dbReference type="Pfam" id="PF11906">
    <property type="entry name" value="DUF3426"/>
    <property type="match status" value="1"/>
</dbReference>
<sequence>MFVPCPHCGYLVALIVSQGGPAQRCPRCDQPVQADSTAVNPPVEPLLSEPAPAPVQITADSPLAPTLDVAPPALEEAIVASTGSTGTARARARPSRPRKRNAPSFARAQAPVVPPRTHWRWYAATAIALLLLALQLVLAQRQELAADARSRPFVGALCRVLQCALPPWREPSAFTMVTRNVQPKPGATGVLTVSAHFRNDARWPQPWPTLLLSLSDADGRQVGLRAFTADEYRGKKHADDLLSPGQDTAVQFDVLEPAPRIVAFTFDFR</sequence>
<organism evidence="2 3">
    <name type="scientific">Lysobacter cavernae</name>
    <dbReference type="NCBI Taxonomy" id="1685901"/>
    <lineage>
        <taxon>Bacteria</taxon>
        <taxon>Pseudomonadati</taxon>
        <taxon>Pseudomonadota</taxon>
        <taxon>Gammaproteobacteria</taxon>
        <taxon>Lysobacterales</taxon>
        <taxon>Lysobacteraceae</taxon>
        <taxon>Lysobacter</taxon>
    </lineage>
</organism>
<feature type="compositionally biased region" description="Basic residues" evidence="1">
    <location>
        <begin position="90"/>
        <end position="101"/>
    </location>
</feature>